<keyword evidence="2" id="KW-1185">Reference proteome</keyword>
<evidence type="ECO:0000313" key="2">
    <source>
        <dbReference type="Proteomes" id="UP000324222"/>
    </source>
</evidence>
<gene>
    <name evidence="1" type="ORF">E2C01_077233</name>
</gene>
<evidence type="ECO:0000313" key="1">
    <source>
        <dbReference type="EMBL" id="MPC82560.1"/>
    </source>
</evidence>
<organism evidence="1 2">
    <name type="scientific">Portunus trituberculatus</name>
    <name type="common">Swimming crab</name>
    <name type="synonym">Neptunus trituberculatus</name>
    <dbReference type="NCBI Taxonomy" id="210409"/>
    <lineage>
        <taxon>Eukaryota</taxon>
        <taxon>Metazoa</taxon>
        <taxon>Ecdysozoa</taxon>
        <taxon>Arthropoda</taxon>
        <taxon>Crustacea</taxon>
        <taxon>Multicrustacea</taxon>
        <taxon>Malacostraca</taxon>
        <taxon>Eumalacostraca</taxon>
        <taxon>Eucarida</taxon>
        <taxon>Decapoda</taxon>
        <taxon>Pleocyemata</taxon>
        <taxon>Brachyura</taxon>
        <taxon>Eubrachyura</taxon>
        <taxon>Portunoidea</taxon>
        <taxon>Portunidae</taxon>
        <taxon>Portuninae</taxon>
        <taxon>Portunus</taxon>
    </lineage>
</organism>
<dbReference type="EMBL" id="VSRR010060124">
    <property type="protein sequence ID" value="MPC82560.1"/>
    <property type="molecule type" value="Genomic_DNA"/>
</dbReference>
<name>A0A5B7IDV3_PORTR</name>
<dbReference type="Proteomes" id="UP000324222">
    <property type="component" value="Unassembled WGS sequence"/>
</dbReference>
<sequence length="92" mass="9867">MVICPQIALSLLAGWEGRERRDRSKLRSSVCRVDHSTSRHHARTNFRTVATPPPTLRVYAVQGPSVLCVVGCGKCGAAAGSITHVTGDLVVE</sequence>
<accession>A0A5B7IDV3</accession>
<dbReference type="AlphaFoldDB" id="A0A5B7IDV3"/>
<proteinExistence type="predicted"/>
<protein>
    <submittedName>
        <fullName evidence="1">Uncharacterized protein</fullName>
    </submittedName>
</protein>
<comment type="caution">
    <text evidence="1">The sequence shown here is derived from an EMBL/GenBank/DDBJ whole genome shotgun (WGS) entry which is preliminary data.</text>
</comment>
<reference evidence="1 2" key="1">
    <citation type="submission" date="2019-05" db="EMBL/GenBank/DDBJ databases">
        <title>Another draft genome of Portunus trituberculatus and its Hox gene families provides insights of decapod evolution.</title>
        <authorList>
            <person name="Jeong J.-H."/>
            <person name="Song I."/>
            <person name="Kim S."/>
            <person name="Choi T."/>
            <person name="Kim D."/>
            <person name="Ryu S."/>
            <person name="Kim W."/>
        </authorList>
    </citation>
    <scope>NUCLEOTIDE SEQUENCE [LARGE SCALE GENOMIC DNA]</scope>
    <source>
        <tissue evidence="1">Muscle</tissue>
    </source>
</reference>